<feature type="transmembrane region" description="Helical" evidence="9">
    <location>
        <begin position="253"/>
        <end position="277"/>
    </location>
</feature>
<proteinExistence type="inferred from homology"/>
<sequence length="288" mass="30752">MQILITGLLLGGVYAIVAMGLSLQYGVARIMNLASGEMLVAGAFVAFWVVTAHSLNPYVSLILVVPGAFVVNWLIYRYLLLPLVKRAKNRGQLEVDSILTTFGLSFVFVGIFLAVFGGTYFNYSFQSSAVEIFGSRYGLNRVTAFLIAVLICGALWYWINYTRSGMAIRAVSVDPTAAGLVAIDVQRVSTFAFALGGAVAAAGGVLLSTFLTFEASIGIVFTMKALIIVIMGGVGDIRGAIVAAVVLGITETIVARLIDPGLTLASAYLLFILILLFRPQGLFGRRNT</sequence>
<evidence type="ECO:0000256" key="1">
    <source>
        <dbReference type="ARBA" id="ARBA00004429"/>
    </source>
</evidence>
<feature type="transmembrane region" description="Helical" evidence="9">
    <location>
        <begin position="99"/>
        <end position="121"/>
    </location>
</feature>
<feature type="transmembrane region" description="Helical" evidence="9">
    <location>
        <begin position="31"/>
        <end position="51"/>
    </location>
</feature>
<feature type="transmembrane region" description="Helical" evidence="9">
    <location>
        <begin position="142"/>
        <end position="159"/>
    </location>
</feature>
<keyword evidence="11" id="KW-1185">Reference proteome</keyword>
<dbReference type="Proteomes" id="UP001595617">
    <property type="component" value="Unassembled WGS sequence"/>
</dbReference>
<evidence type="ECO:0000256" key="3">
    <source>
        <dbReference type="ARBA" id="ARBA00022475"/>
    </source>
</evidence>
<protein>
    <submittedName>
        <fullName evidence="10">Branched-chain amino acid ABC transporter permease</fullName>
    </submittedName>
</protein>
<dbReference type="InterPro" id="IPR001851">
    <property type="entry name" value="ABC_transp_permease"/>
</dbReference>
<dbReference type="InterPro" id="IPR052157">
    <property type="entry name" value="BCAA_transport_permease"/>
</dbReference>
<comment type="subcellular location">
    <subcellularLocation>
        <location evidence="1">Cell inner membrane</location>
        <topology evidence="1">Multi-pass membrane protein</topology>
    </subcellularLocation>
</comment>
<accession>A0ABV7ZUX6</accession>
<evidence type="ECO:0000256" key="4">
    <source>
        <dbReference type="ARBA" id="ARBA00022692"/>
    </source>
</evidence>
<dbReference type="EMBL" id="JBHRYR010000002">
    <property type="protein sequence ID" value="MFC3851981.1"/>
    <property type="molecule type" value="Genomic_DNA"/>
</dbReference>
<feature type="transmembrane region" description="Helical" evidence="9">
    <location>
        <begin position="58"/>
        <end position="79"/>
    </location>
</feature>
<comment type="caution">
    <text evidence="10">The sequence shown here is derived from an EMBL/GenBank/DDBJ whole genome shotgun (WGS) entry which is preliminary data.</text>
</comment>
<evidence type="ECO:0000256" key="8">
    <source>
        <dbReference type="ARBA" id="ARBA00037998"/>
    </source>
</evidence>
<evidence type="ECO:0000313" key="11">
    <source>
        <dbReference type="Proteomes" id="UP001595617"/>
    </source>
</evidence>
<gene>
    <name evidence="10" type="ORF">ACFOOG_03955</name>
</gene>
<evidence type="ECO:0000256" key="9">
    <source>
        <dbReference type="SAM" id="Phobius"/>
    </source>
</evidence>
<keyword evidence="3" id="KW-1003">Cell membrane</keyword>
<keyword evidence="7 9" id="KW-0472">Membrane</keyword>
<keyword evidence="5" id="KW-0029">Amino-acid transport</keyword>
<dbReference type="PANTHER" id="PTHR11795">
    <property type="entry name" value="BRANCHED-CHAIN AMINO ACID TRANSPORT SYSTEM PERMEASE PROTEIN LIVH"/>
    <property type="match status" value="1"/>
</dbReference>
<evidence type="ECO:0000256" key="7">
    <source>
        <dbReference type="ARBA" id="ARBA00023136"/>
    </source>
</evidence>
<feature type="transmembrane region" description="Helical" evidence="9">
    <location>
        <begin position="225"/>
        <end position="247"/>
    </location>
</feature>
<name>A0ABV7ZUX6_9GAMM</name>
<keyword evidence="4 9" id="KW-0812">Transmembrane</keyword>
<keyword evidence="2" id="KW-0813">Transport</keyword>
<dbReference type="RefSeq" id="WP_380693592.1">
    <property type="nucleotide sequence ID" value="NZ_JBHRYR010000002.1"/>
</dbReference>
<dbReference type="PANTHER" id="PTHR11795:SF445">
    <property type="entry name" value="AMINO ACID ABC TRANSPORTER PERMEASE PROTEIN"/>
    <property type="match status" value="1"/>
</dbReference>
<dbReference type="Pfam" id="PF02653">
    <property type="entry name" value="BPD_transp_2"/>
    <property type="match status" value="1"/>
</dbReference>
<keyword evidence="6 9" id="KW-1133">Transmembrane helix</keyword>
<dbReference type="CDD" id="cd06582">
    <property type="entry name" value="TM_PBP1_LivH_like"/>
    <property type="match status" value="1"/>
</dbReference>
<feature type="transmembrane region" description="Helical" evidence="9">
    <location>
        <begin position="191"/>
        <end position="213"/>
    </location>
</feature>
<evidence type="ECO:0000313" key="10">
    <source>
        <dbReference type="EMBL" id="MFC3851981.1"/>
    </source>
</evidence>
<evidence type="ECO:0000256" key="5">
    <source>
        <dbReference type="ARBA" id="ARBA00022970"/>
    </source>
</evidence>
<evidence type="ECO:0000256" key="2">
    <source>
        <dbReference type="ARBA" id="ARBA00022448"/>
    </source>
</evidence>
<evidence type="ECO:0000256" key="6">
    <source>
        <dbReference type="ARBA" id="ARBA00022989"/>
    </source>
</evidence>
<comment type="similarity">
    <text evidence="8">Belongs to the binding-protein-dependent transport system permease family. LivHM subfamily.</text>
</comment>
<reference evidence="11" key="1">
    <citation type="journal article" date="2019" name="Int. J. Syst. Evol. Microbiol.">
        <title>The Global Catalogue of Microorganisms (GCM) 10K type strain sequencing project: providing services to taxonomists for standard genome sequencing and annotation.</title>
        <authorList>
            <consortium name="The Broad Institute Genomics Platform"/>
            <consortium name="The Broad Institute Genome Sequencing Center for Infectious Disease"/>
            <person name="Wu L."/>
            <person name="Ma J."/>
        </authorList>
    </citation>
    <scope>NUCLEOTIDE SEQUENCE [LARGE SCALE GENOMIC DNA]</scope>
    <source>
        <strain evidence="11">IBRC 10765</strain>
    </source>
</reference>
<organism evidence="10 11">
    <name type="scientific">Saccharospirillum mangrovi</name>
    <dbReference type="NCBI Taxonomy" id="2161747"/>
    <lineage>
        <taxon>Bacteria</taxon>
        <taxon>Pseudomonadati</taxon>
        <taxon>Pseudomonadota</taxon>
        <taxon>Gammaproteobacteria</taxon>
        <taxon>Oceanospirillales</taxon>
        <taxon>Saccharospirillaceae</taxon>
        <taxon>Saccharospirillum</taxon>
    </lineage>
</organism>